<evidence type="ECO:0000256" key="2">
    <source>
        <dbReference type="ARBA" id="ARBA00008022"/>
    </source>
</evidence>
<protein>
    <recommendedName>
        <fullName evidence="9">Hepcidin</fullName>
    </recommendedName>
</protein>
<feature type="chain" id="PRO_5019559988" description="Hepcidin" evidence="6">
    <location>
        <begin position="22"/>
        <end position="83"/>
    </location>
</feature>
<dbReference type="Pfam" id="PF06446">
    <property type="entry name" value="Hepcidin"/>
    <property type="match status" value="1"/>
</dbReference>
<evidence type="ECO:0000256" key="4">
    <source>
        <dbReference type="ARBA" id="ARBA00022702"/>
    </source>
</evidence>
<evidence type="ECO:0008006" key="9">
    <source>
        <dbReference type="Google" id="ProtNLM"/>
    </source>
</evidence>
<reference evidence="7 8" key="1">
    <citation type="journal article" date="2018" name="Nat. Ecol. Evol.">
        <title>Shark genomes provide insights into elasmobranch evolution and the origin of vertebrates.</title>
        <authorList>
            <person name="Hara Y"/>
            <person name="Yamaguchi K"/>
            <person name="Onimaru K"/>
            <person name="Kadota M"/>
            <person name="Koyanagi M"/>
            <person name="Keeley SD"/>
            <person name="Tatsumi K"/>
            <person name="Tanaka K"/>
            <person name="Motone F"/>
            <person name="Kageyama Y"/>
            <person name="Nozu R"/>
            <person name="Adachi N"/>
            <person name="Nishimura O"/>
            <person name="Nakagawa R"/>
            <person name="Tanegashima C"/>
            <person name="Kiyatake I"/>
            <person name="Matsumoto R"/>
            <person name="Murakumo K"/>
            <person name="Nishida K"/>
            <person name="Terakita A"/>
            <person name="Kuratani S"/>
            <person name="Sato K"/>
            <person name="Hyodo S Kuraku.S."/>
        </authorList>
    </citation>
    <scope>NUCLEOTIDE SEQUENCE [LARGE SCALE GENOMIC DNA]</scope>
</reference>
<evidence type="ECO:0000256" key="5">
    <source>
        <dbReference type="ARBA" id="ARBA00023157"/>
    </source>
</evidence>
<evidence type="ECO:0000256" key="1">
    <source>
        <dbReference type="ARBA" id="ARBA00004613"/>
    </source>
</evidence>
<dbReference type="OrthoDB" id="9928233at2759"/>
<dbReference type="InterPro" id="IPR010500">
    <property type="entry name" value="Hepcidin"/>
</dbReference>
<dbReference type="GO" id="GO:0005179">
    <property type="term" value="F:hormone activity"/>
    <property type="evidence" value="ECO:0007669"/>
    <property type="project" value="UniProtKB-KW"/>
</dbReference>
<sequence length="83" mass="9403">MKLRFVFFALTLLVFMHLSHCFSLSKIDDGRGSLEIEKSVDSPDMGSVLLRQRRMSHLSICVYCCGCCNRKGSKKTCGYCCKL</sequence>
<keyword evidence="4" id="KW-0372">Hormone</keyword>
<dbReference type="Proteomes" id="UP000288216">
    <property type="component" value="Unassembled WGS sequence"/>
</dbReference>
<organism evidence="7 8">
    <name type="scientific">Scyliorhinus torazame</name>
    <name type="common">Cloudy catshark</name>
    <name type="synonym">Catulus torazame</name>
    <dbReference type="NCBI Taxonomy" id="75743"/>
    <lineage>
        <taxon>Eukaryota</taxon>
        <taxon>Metazoa</taxon>
        <taxon>Chordata</taxon>
        <taxon>Craniata</taxon>
        <taxon>Vertebrata</taxon>
        <taxon>Chondrichthyes</taxon>
        <taxon>Elasmobranchii</taxon>
        <taxon>Galeomorphii</taxon>
        <taxon>Galeoidea</taxon>
        <taxon>Carcharhiniformes</taxon>
        <taxon>Scyliorhinidae</taxon>
        <taxon>Scyliorhinus</taxon>
    </lineage>
</organism>
<evidence type="ECO:0000313" key="7">
    <source>
        <dbReference type="EMBL" id="GCB65323.1"/>
    </source>
</evidence>
<gene>
    <name evidence="7" type="ORF">scyTo_0011859</name>
</gene>
<dbReference type="GO" id="GO:0006879">
    <property type="term" value="P:intracellular iron ion homeostasis"/>
    <property type="evidence" value="ECO:0007669"/>
    <property type="project" value="InterPro"/>
</dbReference>
<dbReference type="AlphaFoldDB" id="A0A401NWS0"/>
<evidence type="ECO:0000256" key="6">
    <source>
        <dbReference type="SAM" id="SignalP"/>
    </source>
</evidence>
<keyword evidence="6" id="KW-0732">Signal</keyword>
<keyword evidence="5" id="KW-1015">Disulfide bond</keyword>
<evidence type="ECO:0000313" key="8">
    <source>
        <dbReference type="Proteomes" id="UP000288216"/>
    </source>
</evidence>
<comment type="similarity">
    <text evidence="2">Belongs to the hepcidin family.</text>
</comment>
<accession>A0A401NWS0</accession>
<keyword evidence="8" id="KW-1185">Reference proteome</keyword>
<feature type="signal peptide" evidence="6">
    <location>
        <begin position="1"/>
        <end position="21"/>
    </location>
</feature>
<comment type="subcellular location">
    <subcellularLocation>
        <location evidence="1">Secreted</location>
    </subcellularLocation>
</comment>
<keyword evidence="3" id="KW-0964">Secreted</keyword>
<evidence type="ECO:0000256" key="3">
    <source>
        <dbReference type="ARBA" id="ARBA00022525"/>
    </source>
</evidence>
<dbReference type="EMBL" id="BFAA01005552">
    <property type="protein sequence ID" value="GCB65323.1"/>
    <property type="molecule type" value="Genomic_DNA"/>
</dbReference>
<proteinExistence type="inferred from homology"/>
<name>A0A401NWS0_SCYTO</name>
<comment type="caution">
    <text evidence="7">The sequence shown here is derived from an EMBL/GenBank/DDBJ whole genome shotgun (WGS) entry which is preliminary data.</text>
</comment>
<dbReference type="GO" id="GO:0005576">
    <property type="term" value="C:extracellular region"/>
    <property type="evidence" value="ECO:0007669"/>
    <property type="project" value="UniProtKB-SubCell"/>
</dbReference>